<name>A0A158QYE0_NIPBR</name>
<feature type="region of interest" description="Disordered" evidence="1">
    <location>
        <begin position="132"/>
        <end position="158"/>
    </location>
</feature>
<reference evidence="2 3" key="2">
    <citation type="submission" date="2018-11" db="EMBL/GenBank/DDBJ databases">
        <authorList>
            <consortium name="Pathogen Informatics"/>
        </authorList>
    </citation>
    <scope>NUCLEOTIDE SEQUENCE [LARGE SCALE GENOMIC DNA]</scope>
</reference>
<sequence>FYYSGFLIHIAIEGGGHETGGDEQGRAQKSSTAALWLVRASAFVACLDNIDKEHDLQSGAKCLVKAFDKQLVKSYPYALHRPYYDFVGVNMNPRGGQKKKKQIRKAVKDFAKARAAKLLKLNFKKKIELKKGTPTRLKTKSSSKRHGTSKAKKNLKKTEKVVRKRFRRTKRNVLSLYSNLQDRVSESKRSALFKHRMLDMSVFDLVDTVSKHTKDINRQFLSPRILPLLPDKYSVKNVLPIPEVLEKSGLDSNDRESVLELLMDVTGVNEVVEKSMNLLKGIKEVGLDGDLATITAMIDRGFDELNRSLQKNQRRDLATRQYSFLTKAQMAKLFDPMTVGNPLIFSPYVVGPNVLSAAVFNAYVFSPYVLSPNVINPYVLSPLILSPYVLCPDVVSPTILSGVVLSPSVLSPSVFTESALSINVLSPSVLS</sequence>
<evidence type="ECO:0000313" key="2">
    <source>
        <dbReference type="EMBL" id="VDL71920.1"/>
    </source>
</evidence>
<feature type="compositionally biased region" description="Basic residues" evidence="1">
    <location>
        <begin position="137"/>
        <end position="155"/>
    </location>
</feature>
<gene>
    <name evidence="2" type="ORF">NBR_LOCUS8331</name>
</gene>
<dbReference type="WBParaSite" id="NBR_0000833001-mRNA-1">
    <property type="protein sequence ID" value="NBR_0000833001-mRNA-1"/>
    <property type="gene ID" value="NBR_0000833001"/>
</dbReference>
<evidence type="ECO:0000313" key="3">
    <source>
        <dbReference type="Proteomes" id="UP000271162"/>
    </source>
</evidence>
<evidence type="ECO:0000256" key="1">
    <source>
        <dbReference type="SAM" id="MobiDB-lite"/>
    </source>
</evidence>
<protein>
    <submittedName>
        <fullName evidence="4">Ribosomal_L23eN domain-containing protein</fullName>
    </submittedName>
</protein>
<dbReference type="Proteomes" id="UP000271162">
    <property type="component" value="Unassembled WGS sequence"/>
</dbReference>
<dbReference type="AlphaFoldDB" id="A0A158QYE0"/>
<dbReference type="PANTHER" id="PTHR21523:SF46">
    <property type="entry name" value="MLT-TEN (MLT-10) RELATED"/>
    <property type="match status" value="1"/>
</dbReference>
<organism evidence="4">
    <name type="scientific">Nippostrongylus brasiliensis</name>
    <name type="common">Rat hookworm</name>
    <dbReference type="NCBI Taxonomy" id="27835"/>
    <lineage>
        <taxon>Eukaryota</taxon>
        <taxon>Metazoa</taxon>
        <taxon>Ecdysozoa</taxon>
        <taxon>Nematoda</taxon>
        <taxon>Chromadorea</taxon>
        <taxon>Rhabditida</taxon>
        <taxon>Rhabditina</taxon>
        <taxon>Rhabditomorpha</taxon>
        <taxon>Strongyloidea</taxon>
        <taxon>Heligmosomidae</taxon>
        <taxon>Nippostrongylus</taxon>
    </lineage>
</organism>
<evidence type="ECO:0000313" key="4">
    <source>
        <dbReference type="WBParaSite" id="NBR_0000833001-mRNA-1"/>
    </source>
</evidence>
<proteinExistence type="predicted"/>
<keyword evidence="3" id="KW-1185">Reference proteome</keyword>
<reference evidence="4" key="1">
    <citation type="submission" date="2016-04" db="UniProtKB">
        <authorList>
            <consortium name="WormBaseParasite"/>
        </authorList>
    </citation>
    <scope>IDENTIFICATION</scope>
</reference>
<dbReference type="OMA" id="RNDYLMY"/>
<dbReference type="PANTHER" id="PTHR21523">
    <property type="match status" value="1"/>
</dbReference>
<dbReference type="EMBL" id="UYSL01019991">
    <property type="protein sequence ID" value="VDL71920.1"/>
    <property type="molecule type" value="Genomic_DNA"/>
</dbReference>
<accession>A0A158QYE0</accession>